<dbReference type="InterPro" id="IPR013747">
    <property type="entry name" value="ACP_syn_III_C"/>
</dbReference>
<reference evidence="15" key="2">
    <citation type="submission" date="2020-10" db="EMBL/GenBank/DDBJ databases">
        <authorList>
            <person name="Cooper E.A."/>
            <person name="Brenton Z.W."/>
            <person name="Flinn B.S."/>
            <person name="Jenkins J."/>
            <person name="Shu S."/>
            <person name="Flowers D."/>
            <person name="Luo F."/>
            <person name="Wang Y."/>
            <person name="Xia P."/>
            <person name="Barry K."/>
            <person name="Daum C."/>
            <person name="Lipzen A."/>
            <person name="Yoshinaga Y."/>
            <person name="Schmutz J."/>
            <person name="Saski C."/>
            <person name="Vermerris W."/>
            <person name="Kresovich S."/>
        </authorList>
    </citation>
    <scope>NUCLEOTIDE SEQUENCE</scope>
</reference>
<feature type="active site" evidence="11">
    <location>
        <position position="389"/>
    </location>
</feature>
<evidence type="ECO:0000256" key="6">
    <source>
        <dbReference type="ARBA" id="ARBA00022989"/>
    </source>
</evidence>
<evidence type="ECO:0000256" key="11">
    <source>
        <dbReference type="PIRSR" id="PIRSR036417-1"/>
    </source>
</evidence>
<dbReference type="EMBL" id="CM027680">
    <property type="protein sequence ID" value="KAG0552134.1"/>
    <property type="molecule type" value="Genomic_DNA"/>
</dbReference>
<dbReference type="GO" id="GO:0006633">
    <property type="term" value="P:fatty acid biosynthetic process"/>
    <property type="evidence" value="ECO:0007669"/>
    <property type="project" value="InterPro"/>
</dbReference>
<comment type="similarity">
    <text evidence="3 10">Belongs to the thiolase-like superfamily. Chalcone/stilbene synthases family.</text>
</comment>
<name>A0A921S516_SORBI</name>
<dbReference type="OMA" id="WYELNFI"/>
<evidence type="ECO:0000256" key="1">
    <source>
        <dbReference type="ARBA" id="ARBA00004370"/>
    </source>
</evidence>
<proteinExistence type="inferred from homology"/>
<dbReference type="SUPFAM" id="SSF53901">
    <property type="entry name" value="Thiolase-like"/>
    <property type="match status" value="2"/>
</dbReference>
<evidence type="ECO:0000256" key="5">
    <source>
        <dbReference type="ARBA" id="ARBA00022692"/>
    </source>
</evidence>
<evidence type="ECO:0000256" key="7">
    <source>
        <dbReference type="ARBA" id="ARBA00023136"/>
    </source>
</evidence>
<feature type="active site" evidence="11">
    <location>
        <position position="222"/>
    </location>
</feature>
<reference evidence="15" key="1">
    <citation type="journal article" date="2019" name="BMC Genomics">
        <title>A new reference genome for Sorghum bicolor reveals high levels of sequence similarity between sweet and grain genotypes: implications for the genetics of sugar metabolism.</title>
        <authorList>
            <person name="Cooper E.A."/>
            <person name="Brenton Z.W."/>
            <person name="Flinn B.S."/>
            <person name="Jenkins J."/>
            <person name="Shu S."/>
            <person name="Flowers D."/>
            <person name="Luo F."/>
            <person name="Wang Y."/>
            <person name="Xia P."/>
            <person name="Barry K."/>
            <person name="Daum C."/>
            <person name="Lipzen A."/>
            <person name="Yoshinaga Y."/>
            <person name="Schmutz J."/>
            <person name="Saski C."/>
            <person name="Vermerris W."/>
            <person name="Kresovich S."/>
        </authorList>
    </citation>
    <scope>NUCLEOTIDE SEQUENCE</scope>
</reference>
<feature type="active site" evidence="11">
    <location>
        <position position="422"/>
    </location>
</feature>
<dbReference type="Pfam" id="PF08392">
    <property type="entry name" value="FAE1_CUT1_RppA"/>
    <property type="match status" value="1"/>
</dbReference>
<dbReference type="Pfam" id="PF08541">
    <property type="entry name" value="ACP_syn_III_C"/>
    <property type="match status" value="1"/>
</dbReference>
<protein>
    <recommendedName>
        <fullName evidence="10">3-ketoacyl-CoA synthase</fullName>
        <ecNumber evidence="10">2.3.1.-</ecNumber>
    </recommendedName>
</protein>
<dbReference type="PANTHER" id="PTHR31561">
    <property type="entry name" value="3-KETOACYL-COA SYNTHASE"/>
    <property type="match status" value="1"/>
</dbReference>
<dbReference type="AlphaFoldDB" id="A0A921S516"/>
<organism evidence="15 16">
    <name type="scientific">Sorghum bicolor</name>
    <name type="common">Sorghum</name>
    <name type="synonym">Sorghum vulgare</name>
    <dbReference type="NCBI Taxonomy" id="4558"/>
    <lineage>
        <taxon>Eukaryota</taxon>
        <taxon>Viridiplantae</taxon>
        <taxon>Streptophyta</taxon>
        <taxon>Embryophyta</taxon>
        <taxon>Tracheophyta</taxon>
        <taxon>Spermatophyta</taxon>
        <taxon>Magnoliopsida</taxon>
        <taxon>Liliopsida</taxon>
        <taxon>Poales</taxon>
        <taxon>Poaceae</taxon>
        <taxon>PACMAD clade</taxon>
        <taxon>Panicoideae</taxon>
        <taxon>Andropogonodae</taxon>
        <taxon>Andropogoneae</taxon>
        <taxon>Sorghinae</taxon>
        <taxon>Sorghum</taxon>
    </lineage>
</organism>
<gene>
    <name evidence="15" type="ORF">BDA96_01G483000</name>
</gene>
<evidence type="ECO:0000259" key="13">
    <source>
        <dbReference type="Pfam" id="PF08392"/>
    </source>
</evidence>
<dbReference type="PIRSF" id="PIRSF036417">
    <property type="entry name" value="3-ktacl-CoA_syn"/>
    <property type="match status" value="1"/>
</dbReference>
<accession>A0A921S516</accession>
<keyword evidence="5 12" id="KW-0812">Transmembrane</keyword>
<feature type="transmembrane region" description="Helical" evidence="12">
    <location>
        <begin position="20"/>
        <end position="41"/>
    </location>
</feature>
<keyword evidence="4 10" id="KW-0808">Transferase</keyword>
<evidence type="ECO:0000256" key="12">
    <source>
        <dbReference type="SAM" id="Phobius"/>
    </source>
</evidence>
<dbReference type="GO" id="GO:0009922">
    <property type="term" value="F:fatty acid elongase activity"/>
    <property type="evidence" value="ECO:0007669"/>
    <property type="project" value="UniProtKB-EC"/>
</dbReference>
<dbReference type="FunFam" id="3.40.47.10:FF:000028">
    <property type="entry name" value="3-ketoacyl-CoA synthase"/>
    <property type="match status" value="1"/>
</dbReference>
<dbReference type="Gramene" id="EER92628">
    <property type="protein sequence ID" value="EER92628"/>
    <property type="gene ID" value="SORBI_3001G453200"/>
</dbReference>
<dbReference type="Gene3D" id="3.40.47.10">
    <property type="match status" value="1"/>
</dbReference>
<dbReference type="EC" id="2.3.1.-" evidence="10"/>
<feature type="domain" description="Beta-ketoacyl-[acyl-carrier-protein] synthase III C-terminal" evidence="14">
    <location>
        <begin position="384"/>
        <end position="464"/>
    </location>
</feature>
<dbReference type="CDD" id="cd00831">
    <property type="entry name" value="CHS_like"/>
    <property type="match status" value="1"/>
</dbReference>
<dbReference type="InterPro" id="IPR016039">
    <property type="entry name" value="Thiolase-like"/>
</dbReference>
<dbReference type="GO" id="GO:0016020">
    <property type="term" value="C:membrane"/>
    <property type="evidence" value="ECO:0007669"/>
    <property type="project" value="UniProtKB-SubCell"/>
</dbReference>
<evidence type="ECO:0000256" key="8">
    <source>
        <dbReference type="ARBA" id="ARBA00023315"/>
    </source>
</evidence>
<evidence type="ECO:0000256" key="9">
    <source>
        <dbReference type="ARBA" id="ARBA00047375"/>
    </source>
</evidence>
<dbReference type="InterPro" id="IPR012392">
    <property type="entry name" value="3-ktacl-CoA_syn"/>
</dbReference>
<feature type="transmembrane region" description="Helical" evidence="12">
    <location>
        <begin position="62"/>
        <end position="82"/>
    </location>
</feature>
<evidence type="ECO:0000256" key="2">
    <source>
        <dbReference type="ARBA" id="ARBA00005194"/>
    </source>
</evidence>
<feature type="domain" description="FAE" evidence="13">
    <location>
        <begin position="79"/>
        <end position="367"/>
    </location>
</feature>
<evidence type="ECO:0000313" key="15">
    <source>
        <dbReference type="EMBL" id="KAG0552134.1"/>
    </source>
</evidence>
<feature type="active site" evidence="11">
    <location>
        <position position="385"/>
    </location>
</feature>
<dbReference type="KEGG" id="sbi:8085289"/>
<evidence type="ECO:0000256" key="3">
    <source>
        <dbReference type="ARBA" id="ARBA00005531"/>
    </source>
</evidence>
<comment type="catalytic activity">
    <reaction evidence="9">
        <text>a very-long-chain acyl-CoA + malonyl-CoA + H(+) = a very-long-chain 3-oxoacyl-CoA + CO2 + CoA</text>
        <dbReference type="Rhea" id="RHEA:32727"/>
        <dbReference type="ChEBI" id="CHEBI:15378"/>
        <dbReference type="ChEBI" id="CHEBI:16526"/>
        <dbReference type="ChEBI" id="CHEBI:57287"/>
        <dbReference type="ChEBI" id="CHEBI:57384"/>
        <dbReference type="ChEBI" id="CHEBI:90725"/>
        <dbReference type="ChEBI" id="CHEBI:90736"/>
        <dbReference type="EC" id="2.3.1.199"/>
    </reaction>
</comment>
<comment type="caution">
    <text evidence="15">The sequence shown here is derived from an EMBL/GenBank/DDBJ whole genome shotgun (WGS) entry which is preliminary data.</text>
</comment>
<comment type="subcellular location">
    <subcellularLocation>
        <location evidence="1">Membrane</location>
    </subcellularLocation>
</comment>
<keyword evidence="8 10" id="KW-0012">Acyltransferase</keyword>
<dbReference type="InterPro" id="IPR013601">
    <property type="entry name" value="FAE1_typ3_polyketide_synth"/>
</dbReference>
<keyword evidence="7 12" id="KW-0472">Membrane</keyword>
<dbReference type="OrthoDB" id="329835at2759"/>
<dbReference type="Proteomes" id="UP000807115">
    <property type="component" value="Chromosome 1"/>
</dbReference>
<evidence type="ECO:0000313" key="16">
    <source>
        <dbReference type="Proteomes" id="UP000807115"/>
    </source>
</evidence>
<evidence type="ECO:0000256" key="4">
    <source>
        <dbReference type="ARBA" id="ARBA00022679"/>
    </source>
</evidence>
<evidence type="ECO:0000259" key="14">
    <source>
        <dbReference type="Pfam" id="PF08541"/>
    </source>
</evidence>
<comment type="pathway">
    <text evidence="2 10">Lipid metabolism; fatty acid biosynthesis.</text>
</comment>
<feature type="active site" evidence="11">
    <location>
        <position position="301"/>
    </location>
</feature>
<evidence type="ECO:0000256" key="10">
    <source>
        <dbReference type="PIRNR" id="PIRNR036417"/>
    </source>
</evidence>
<sequence>MPTGGVFSGSVNLKYVKLGYQYLVNHFLTLLLVPVMAATALELARLGPGELLSLWRSLELDLVHILCSVFLVVFIGTVYVMSRPRPVYLVDYACYKPPASCRVPFATFMEHTRLISDDDKSVRFQTRILERSGLGEDTCLPPANHYIPPNPSMEASRAEAQLVIFSAIDDLVRRTGLKPKDIDILVVNCSLFSPTPSLSAMIINKYKLRSNIRSFNLSGMGCSAGLISIDLARDMLQVHPNSNALVVSTEIITPNFYQGSRRDMLLPNCLFRMGAAAILLSNRRREARRAKYRLVHVVRTHKGADDRAYRCVYQEEDDQGFSGISLSKELMAIAGDALKSNITTIGPLVLPMSEQLLFFFRLVGRKLFNKAWKPYIPDFKLAFEHFCIHAGGRAVIDELQKNLQLSPRHVEASRMTLHRFGNTSSSSLWYELAYIEAKGRMRRGDRVWQIGFGSGFKCNSAVWKCLRSIKTPTNGPWDDCIHRYPVDVPEVVKL</sequence>
<feature type="active site" evidence="11">
    <location>
        <position position="418"/>
    </location>
</feature>
<keyword evidence="6 12" id="KW-1133">Transmembrane helix</keyword>